<feature type="compositionally biased region" description="Low complexity" evidence="3">
    <location>
        <begin position="448"/>
        <end position="460"/>
    </location>
</feature>
<dbReference type="InterPro" id="IPR000504">
    <property type="entry name" value="RRM_dom"/>
</dbReference>
<organism evidence="5 6">
    <name type="scientific">Physocladia obscura</name>
    <dbReference type="NCBI Taxonomy" id="109957"/>
    <lineage>
        <taxon>Eukaryota</taxon>
        <taxon>Fungi</taxon>
        <taxon>Fungi incertae sedis</taxon>
        <taxon>Chytridiomycota</taxon>
        <taxon>Chytridiomycota incertae sedis</taxon>
        <taxon>Chytridiomycetes</taxon>
        <taxon>Chytridiales</taxon>
        <taxon>Chytriomycetaceae</taxon>
        <taxon>Physocladia</taxon>
    </lineage>
</organism>
<evidence type="ECO:0000256" key="1">
    <source>
        <dbReference type="ARBA" id="ARBA00022884"/>
    </source>
</evidence>
<feature type="region of interest" description="Disordered" evidence="3">
    <location>
        <begin position="279"/>
        <end position="298"/>
    </location>
</feature>
<evidence type="ECO:0000259" key="4">
    <source>
        <dbReference type="PROSITE" id="PS50102"/>
    </source>
</evidence>
<feature type="compositionally biased region" description="Low complexity" evidence="3">
    <location>
        <begin position="237"/>
        <end position="246"/>
    </location>
</feature>
<dbReference type="InterPro" id="IPR035979">
    <property type="entry name" value="RBD_domain_sf"/>
</dbReference>
<evidence type="ECO:0000313" key="5">
    <source>
        <dbReference type="EMBL" id="KAJ3114251.1"/>
    </source>
</evidence>
<evidence type="ECO:0000256" key="3">
    <source>
        <dbReference type="SAM" id="MobiDB-lite"/>
    </source>
</evidence>
<dbReference type="SUPFAM" id="SSF54928">
    <property type="entry name" value="RNA-binding domain, RBD"/>
    <property type="match status" value="2"/>
</dbReference>
<feature type="region of interest" description="Disordered" evidence="3">
    <location>
        <begin position="227"/>
        <end position="274"/>
    </location>
</feature>
<feature type="compositionally biased region" description="Gly residues" evidence="3">
    <location>
        <begin position="480"/>
        <end position="497"/>
    </location>
</feature>
<gene>
    <name evidence="5" type="primary">WHI3_1</name>
    <name evidence="5" type="ORF">HK100_001723</name>
</gene>
<name>A0AAD5SWS1_9FUNG</name>
<keyword evidence="1 2" id="KW-0694">RNA-binding</keyword>
<dbReference type="Proteomes" id="UP001211907">
    <property type="component" value="Unassembled WGS sequence"/>
</dbReference>
<feature type="compositionally biased region" description="Gly residues" evidence="3">
    <location>
        <begin position="429"/>
        <end position="447"/>
    </location>
</feature>
<dbReference type="AlphaFoldDB" id="A0AAD5SWS1"/>
<dbReference type="EMBL" id="JADGJH010001383">
    <property type="protein sequence ID" value="KAJ3114251.1"/>
    <property type="molecule type" value="Genomic_DNA"/>
</dbReference>
<feature type="region of interest" description="Disordered" evidence="3">
    <location>
        <begin position="424"/>
        <end position="499"/>
    </location>
</feature>
<evidence type="ECO:0000313" key="6">
    <source>
        <dbReference type="Proteomes" id="UP001211907"/>
    </source>
</evidence>
<protein>
    <submittedName>
        <fullName evidence="5">Cell cycle RNA binding protein whi3</fullName>
    </submittedName>
</protein>
<dbReference type="GO" id="GO:0003723">
    <property type="term" value="F:RNA binding"/>
    <property type="evidence" value="ECO:0007669"/>
    <property type="project" value="UniProtKB-UniRule"/>
</dbReference>
<dbReference type="PROSITE" id="PS50102">
    <property type="entry name" value="RRM"/>
    <property type="match status" value="1"/>
</dbReference>
<comment type="caution">
    <text evidence="5">The sequence shown here is derived from an EMBL/GenBank/DDBJ whole genome shotgun (WGS) entry which is preliminary data.</text>
</comment>
<feature type="domain" description="RRM" evidence="4">
    <location>
        <begin position="40"/>
        <end position="129"/>
    </location>
</feature>
<accession>A0AAD5SWS1</accession>
<sequence>MLSLDTKIASAYDLSPQQPLMDSALMVGGSNVFDAFDEITTIFVVGFPEDIQDREFQNMFIFAPGFEAATLKFPANFDLDDGIPAYKKQIIGFAKFRSRKEANYARDFLTGRKVDADRGSVLKAEIAKKNLHIKRVGGIPGPTTSDFIMSTGVGVGPSGGLSTPFGNGNGPSSALFNGGNAPIPSPGLNGMAYRPASISAAGNNFGSRNSALDNAFQEYNSISSPLPWDIFNDDEPSQPQQIPIPSKLTSWSSSMQQQQQHHHHHHQQQQHPFQLQQLNHRMASSSSSDLMSDQAQHLQQYQHTQQLNQYNTHNNNNNNSQQQLASINLNQRAAQSTVASLPFSPGMNATTSSSNTDTSSTESSENEEPIEIISQQTPIDLTVLASSFQSQHLQRSNSIFENGQQQQSSLIATSSSSTAATISTTAISGGSGNGGGEENRLGGGGVGALTNNSGSLNSSSPFLQQPPRFSSRMNSFSSGIVGGGGVGDGSSGSGSSGRGFSSALFNSDSLLGLQHPPAPPPPGLKRLTVNTKSNLNGGGGAPMTAPSLLGGMAPIPPSSTAHGGGNGGGVGRFAPLSISIPNSAASGNTRDIAVPPASAAAAAVVAGVVGIGNGNNNNSNGGMTPTFPASAPYNGAVTPAGIASAGFRCPADQNPPCNTLYVGNLATNTSETELRDLFSRCLGFKRMSFRQRPNGPMVFVEHAQQALGDLHGTLLSTSMKGGIRLSFSKNPLGVRPSGLQSASGNGMLPPPASPSFSSFLNNGDY</sequence>
<feature type="region of interest" description="Disordered" evidence="3">
    <location>
        <begin position="336"/>
        <end position="368"/>
    </location>
</feature>
<dbReference type="SMART" id="SM00360">
    <property type="entry name" value="RRM"/>
    <property type="match status" value="2"/>
</dbReference>
<feature type="region of interest" description="Disordered" evidence="3">
    <location>
        <begin position="736"/>
        <end position="765"/>
    </location>
</feature>
<proteinExistence type="predicted"/>
<keyword evidence="6" id="KW-1185">Reference proteome</keyword>
<dbReference type="InterPro" id="IPR012677">
    <property type="entry name" value="Nucleotide-bd_a/b_plait_sf"/>
</dbReference>
<feature type="compositionally biased region" description="Low complexity" evidence="3">
    <location>
        <begin position="350"/>
        <end position="363"/>
    </location>
</feature>
<evidence type="ECO:0000256" key="2">
    <source>
        <dbReference type="PROSITE-ProRule" id="PRU00176"/>
    </source>
</evidence>
<dbReference type="Gene3D" id="3.30.70.330">
    <property type="match status" value="2"/>
</dbReference>
<dbReference type="PANTHER" id="PTHR10501">
    <property type="entry name" value="U1 SMALL NUCLEAR RIBONUCLEOPROTEIN A/U2 SMALL NUCLEAR RIBONUCLEOPROTEIN B"/>
    <property type="match status" value="1"/>
</dbReference>
<feature type="compositionally biased region" description="Polar residues" evidence="3">
    <location>
        <begin position="461"/>
        <end position="474"/>
    </location>
</feature>
<reference evidence="5" key="1">
    <citation type="submission" date="2020-05" db="EMBL/GenBank/DDBJ databases">
        <title>Phylogenomic resolution of chytrid fungi.</title>
        <authorList>
            <person name="Stajich J.E."/>
            <person name="Amses K."/>
            <person name="Simmons R."/>
            <person name="Seto K."/>
            <person name="Myers J."/>
            <person name="Bonds A."/>
            <person name="Quandt C.A."/>
            <person name="Barry K."/>
            <person name="Liu P."/>
            <person name="Grigoriev I."/>
            <person name="Longcore J.E."/>
            <person name="James T.Y."/>
        </authorList>
    </citation>
    <scope>NUCLEOTIDE SEQUENCE</scope>
    <source>
        <strain evidence="5">JEL0513</strain>
    </source>
</reference>